<evidence type="ECO:0000256" key="11">
    <source>
        <dbReference type="SAM" id="MobiDB-lite"/>
    </source>
</evidence>
<keyword evidence="4" id="KW-0812">Transmembrane</keyword>
<evidence type="ECO:0000256" key="6">
    <source>
        <dbReference type="ARBA" id="ARBA00022958"/>
    </source>
</evidence>
<comment type="caution">
    <text evidence="12">The sequence shown here is derived from an EMBL/GenBank/DDBJ whole genome shotgun (WGS) entry which is preliminary data.</text>
</comment>
<keyword evidence="9" id="KW-0472">Membrane</keyword>
<dbReference type="PANTHER" id="PTHR10027">
    <property type="entry name" value="CALCIUM-ACTIVATED POTASSIUM CHANNEL ALPHA CHAIN"/>
    <property type="match status" value="1"/>
</dbReference>
<reference evidence="12 13" key="1">
    <citation type="submission" date="2014-04" db="EMBL/GenBank/DDBJ databases">
        <authorList>
            <person name="Sibley D."/>
            <person name="Venepally P."/>
            <person name="Karamycheva S."/>
            <person name="Hadjithomas M."/>
            <person name="Khan A."/>
            <person name="Brunk B."/>
            <person name="Roos D."/>
            <person name="Caler E."/>
            <person name="Lorenzi H."/>
        </authorList>
    </citation>
    <scope>NUCLEOTIDE SEQUENCE [LARGE SCALE GENOMIC DNA]</scope>
    <source>
        <strain evidence="12 13">MAS</strain>
    </source>
</reference>
<keyword evidence="2" id="KW-0813">Transport</keyword>
<dbReference type="GO" id="GO:0005267">
    <property type="term" value="F:potassium channel activity"/>
    <property type="evidence" value="ECO:0007669"/>
    <property type="project" value="UniProtKB-KW"/>
</dbReference>
<keyword evidence="7" id="KW-1133">Transmembrane helix</keyword>
<dbReference type="Proteomes" id="UP000028821">
    <property type="component" value="Unassembled WGS sequence"/>
</dbReference>
<evidence type="ECO:0000256" key="5">
    <source>
        <dbReference type="ARBA" id="ARBA00022826"/>
    </source>
</evidence>
<protein>
    <submittedName>
        <fullName evidence="12">Ion channel protein</fullName>
    </submittedName>
</protein>
<evidence type="ECO:0000313" key="12">
    <source>
        <dbReference type="EMBL" id="KFH17056.1"/>
    </source>
</evidence>
<evidence type="ECO:0000256" key="7">
    <source>
        <dbReference type="ARBA" id="ARBA00022989"/>
    </source>
</evidence>
<evidence type="ECO:0000256" key="1">
    <source>
        <dbReference type="ARBA" id="ARBA00004141"/>
    </source>
</evidence>
<evidence type="ECO:0000313" key="13">
    <source>
        <dbReference type="Proteomes" id="UP000028821"/>
    </source>
</evidence>
<accession>A0A086QWS4</accession>
<evidence type="ECO:0000256" key="10">
    <source>
        <dbReference type="ARBA" id="ARBA00023303"/>
    </source>
</evidence>
<comment type="subcellular location">
    <subcellularLocation>
        <location evidence="1">Membrane</location>
        <topology evidence="1">Multi-pass membrane protein</topology>
    </subcellularLocation>
</comment>
<evidence type="ECO:0000256" key="4">
    <source>
        <dbReference type="ARBA" id="ARBA00022692"/>
    </source>
</evidence>
<dbReference type="AlphaFoldDB" id="A0A086QWS4"/>
<feature type="region of interest" description="Disordered" evidence="11">
    <location>
        <begin position="17"/>
        <end position="38"/>
    </location>
</feature>
<keyword evidence="8" id="KW-0406">Ion transport</keyword>
<name>A0A086QWS4_TOXGO</name>
<dbReference type="GO" id="GO:0016020">
    <property type="term" value="C:membrane"/>
    <property type="evidence" value="ECO:0007669"/>
    <property type="project" value="UniProtKB-SubCell"/>
</dbReference>
<organism evidence="12 13">
    <name type="scientific">Toxoplasma gondii MAS</name>
    <dbReference type="NCBI Taxonomy" id="943118"/>
    <lineage>
        <taxon>Eukaryota</taxon>
        <taxon>Sar</taxon>
        <taxon>Alveolata</taxon>
        <taxon>Apicomplexa</taxon>
        <taxon>Conoidasida</taxon>
        <taxon>Coccidia</taxon>
        <taxon>Eucoccidiorida</taxon>
        <taxon>Eimeriorina</taxon>
        <taxon>Sarcocystidae</taxon>
        <taxon>Toxoplasma</taxon>
    </lineage>
</organism>
<keyword evidence="3" id="KW-0633">Potassium transport</keyword>
<evidence type="ECO:0000256" key="9">
    <source>
        <dbReference type="ARBA" id="ARBA00023136"/>
    </source>
</evidence>
<keyword evidence="10" id="KW-0407">Ion channel</keyword>
<keyword evidence="5" id="KW-0631">Potassium channel</keyword>
<evidence type="ECO:0000256" key="8">
    <source>
        <dbReference type="ARBA" id="ARBA00023065"/>
    </source>
</evidence>
<dbReference type="PANTHER" id="PTHR10027:SF10">
    <property type="entry name" value="SLOWPOKE 2, ISOFORM D"/>
    <property type="match status" value="1"/>
</dbReference>
<feature type="non-terminal residue" evidence="12">
    <location>
        <position position="1"/>
    </location>
</feature>
<evidence type="ECO:0000256" key="3">
    <source>
        <dbReference type="ARBA" id="ARBA00022538"/>
    </source>
</evidence>
<dbReference type="EMBL" id="AEXC02000399">
    <property type="protein sequence ID" value="KFH17056.1"/>
    <property type="molecule type" value="Genomic_DNA"/>
</dbReference>
<evidence type="ECO:0000256" key="2">
    <source>
        <dbReference type="ARBA" id="ARBA00022448"/>
    </source>
</evidence>
<sequence>DRKGFVSEQKRLQRALTRYAGGPNSLSSPSTSPTPSPLGLEAVPPMFVGVPFKRLFEHLIKLEKKIAIGIYRQYRVTTDYAGHRRPKKLVLCCPSPHLRLTAFDKVYVLRPSSTDALRQPRAFL</sequence>
<proteinExistence type="predicted"/>
<gene>
    <name evidence="12" type="ORF">TGMAS_273380B</name>
</gene>
<dbReference type="VEuPathDB" id="ToxoDB:TGMAS_273380B"/>
<keyword evidence="6" id="KW-0630">Potassium</keyword>
<dbReference type="InterPro" id="IPR047871">
    <property type="entry name" value="K_chnl_Slo-like"/>
</dbReference>